<gene>
    <name evidence="13" type="ORF">DSPE1174_LOCUS28533</name>
</gene>
<dbReference type="InterPro" id="IPR000182">
    <property type="entry name" value="GNAT_dom"/>
</dbReference>
<dbReference type="GO" id="GO:0120518">
    <property type="term" value="F:protein N-terminal-methionine acetyltransferase activity"/>
    <property type="evidence" value="ECO:0007669"/>
    <property type="project" value="UniProtKB-EC"/>
</dbReference>
<accession>A0A7S2GZ31</accession>
<dbReference type="GO" id="GO:0004402">
    <property type="term" value="F:histone acetyltransferase activity"/>
    <property type="evidence" value="ECO:0007669"/>
    <property type="project" value="TreeGrafter"/>
</dbReference>
<dbReference type="PROSITE" id="PS51186">
    <property type="entry name" value="GNAT"/>
    <property type="match status" value="1"/>
</dbReference>
<evidence type="ECO:0000256" key="6">
    <source>
        <dbReference type="ARBA" id="ARBA00025774"/>
    </source>
</evidence>
<evidence type="ECO:0000256" key="5">
    <source>
        <dbReference type="ARBA" id="ARBA00023315"/>
    </source>
</evidence>
<dbReference type="EMBL" id="HBGS01055133">
    <property type="protein sequence ID" value="CAD9475777.1"/>
    <property type="molecule type" value="Transcribed_RNA"/>
</dbReference>
<protein>
    <recommendedName>
        <fullName evidence="8">N-alpha-acetyltransferase 60</fullName>
        <ecNumber evidence="7">2.3.1.259</ecNumber>
        <ecNumber evidence="1">2.3.1.48</ecNumber>
    </recommendedName>
</protein>
<keyword evidence="5" id="KW-0012">Acyltransferase</keyword>
<dbReference type="SUPFAM" id="SSF55729">
    <property type="entry name" value="Acyl-CoA N-acyltransferases (Nat)"/>
    <property type="match status" value="1"/>
</dbReference>
<evidence type="ECO:0000256" key="11">
    <source>
        <dbReference type="SAM" id="MobiDB-lite"/>
    </source>
</evidence>
<feature type="domain" description="N-acetyltransferase" evidence="12">
    <location>
        <begin position="3"/>
        <end position="209"/>
    </location>
</feature>
<evidence type="ECO:0000256" key="2">
    <source>
        <dbReference type="ARBA" id="ARBA00022679"/>
    </source>
</evidence>
<evidence type="ECO:0000313" key="13">
    <source>
        <dbReference type="EMBL" id="CAD9475777.1"/>
    </source>
</evidence>
<dbReference type="GO" id="GO:0007059">
    <property type="term" value="P:chromosome segregation"/>
    <property type="evidence" value="ECO:0007669"/>
    <property type="project" value="UniProtKB-KW"/>
</dbReference>
<evidence type="ECO:0000256" key="4">
    <source>
        <dbReference type="ARBA" id="ARBA00022853"/>
    </source>
</evidence>
<evidence type="ECO:0000256" key="3">
    <source>
        <dbReference type="ARBA" id="ARBA00022829"/>
    </source>
</evidence>
<dbReference type="PANTHER" id="PTHR14744">
    <property type="entry name" value="N-ALPHA-ACETYLTRANSFERASE 60"/>
    <property type="match status" value="1"/>
</dbReference>
<evidence type="ECO:0000256" key="10">
    <source>
        <dbReference type="ARBA" id="ARBA00048848"/>
    </source>
</evidence>
<evidence type="ECO:0000256" key="7">
    <source>
        <dbReference type="ARBA" id="ARBA00026111"/>
    </source>
</evidence>
<evidence type="ECO:0000256" key="1">
    <source>
        <dbReference type="ARBA" id="ARBA00013184"/>
    </source>
</evidence>
<keyword evidence="4" id="KW-0156">Chromatin regulator</keyword>
<comment type="catalytic activity">
    <reaction evidence="9">
        <text>L-lysyl-[protein] + acetyl-CoA = N(6)-acetyl-L-lysyl-[protein] + CoA + H(+)</text>
        <dbReference type="Rhea" id="RHEA:45948"/>
        <dbReference type="Rhea" id="RHEA-COMP:9752"/>
        <dbReference type="Rhea" id="RHEA-COMP:10731"/>
        <dbReference type="ChEBI" id="CHEBI:15378"/>
        <dbReference type="ChEBI" id="CHEBI:29969"/>
        <dbReference type="ChEBI" id="CHEBI:57287"/>
        <dbReference type="ChEBI" id="CHEBI:57288"/>
        <dbReference type="ChEBI" id="CHEBI:61930"/>
        <dbReference type="EC" id="2.3.1.48"/>
    </reaction>
</comment>
<comment type="catalytic activity">
    <reaction evidence="10">
        <text>N-terminal L-methionyl-[transmembrane protein] + acetyl-CoA = N-terminal N(alpha)-acetyl-L-methionyl-[transmembrane protein] + CoA + H(+)</text>
        <dbReference type="Rhea" id="RHEA:50604"/>
        <dbReference type="Rhea" id="RHEA-COMP:12745"/>
        <dbReference type="Rhea" id="RHEA-COMP:12746"/>
        <dbReference type="ChEBI" id="CHEBI:15378"/>
        <dbReference type="ChEBI" id="CHEBI:57287"/>
        <dbReference type="ChEBI" id="CHEBI:57288"/>
        <dbReference type="ChEBI" id="CHEBI:64731"/>
        <dbReference type="ChEBI" id="CHEBI:133414"/>
        <dbReference type="EC" id="2.3.1.259"/>
    </reaction>
</comment>
<organism evidence="13">
    <name type="scientific">Octactis speculum</name>
    <dbReference type="NCBI Taxonomy" id="3111310"/>
    <lineage>
        <taxon>Eukaryota</taxon>
        <taxon>Sar</taxon>
        <taxon>Stramenopiles</taxon>
        <taxon>Ochrophyta</taxon>
        <taxon>Dictyochophyceae</taxon>
        <taxon>Dictyochales</taxon>
        <taxon>Dictyochaceae</taxon>
        <taxon>Octactis</taxon>
    </lineage>
</organism>
<dbReference type="InterPro" id="IPR016181">
    <property type="entry name" value="Acyl_CoA_acyltransferase"/>
</dbReference>
<evidence type="ECO:0000256" key="8">
    <source>
        <dbReference type="ARBA" id="ARBA00026144"/>
    </source>
</evidence>
<proteinExistence type="inferred from homology"/>
<dbReference type="CDD" id="cd04301">
    <property type="entry name" value="NAT_SF"/>
    <property type="match status" value="1"/>
</dbReference>
<keyword evidence="2" id="KW-0808">Transferase</keyword>
<name>A0A7S2GZ31_9STRA</name>
<dbReference type="AlphaFoldDB" id="A0A7S2GZ31"/>
<evidence type="ECO:0000256" key="9">
    <source>
        <dbReference type="ARBA" id="ARBA00048017"/>
    </source>
</evidence>
<dbReference type="InterPro" id="IPR045141">
    <property type="entry name" value="NAA60-like"/>
</dbReference>
<evidence type="ECO:0000259" key="12">
    <source>
        <dbReference type="PROSITE" id="PS51186"/>
    </source>
</evidence>
<feature type="compositionally biased region" description="Polar residues" evidence="11">
    <location>
        <begin position="64"/>
        <end position="82"/>
    </location>
</feature>
<sequence length="263" mass="29774">MGITHRPLCPEDLEELKSLHEEWFPVRYSKAFYESVVHGVVLGSDAPLFSLVAVDDHQNDDDGTVTSAAESMDTSGQIDTTSPEIRPLPRANIIGAVIAQIMEAATCGDVDLAPDEYKVLYILTLGTASRYRRQGVAKTLVQRCISYAQSVHDCAAVYLHVITYNTAAISFYKDNGFQCLREIADYYLIDQMKYNCYLYIHYTEKKPPKRFLWFSYFFRPVINMMNYAFALFPEAAHREAYSCDTDALGDSEDPSMPPLIEQL</sequence>
<dbReference type="Gene3D" id="3.40.630.30">
    <property type="match status" value="1"/>
</dbReference>
<dbReference type="GO" id="GO:0000139">
    <property type="term" value="C:Golgi membrane"/>
    <property type="evidence" value="ECO:0007669"/>
    <property type="project" value="TreeGrafter"/>
</dbReference>
<dbReference type="Pfam" id="PF00583">
    <property type="entry name" value="Acetyltransf_1"/>
    <property type="match status" value="1"/>
</dbReference>
<feature type="region of interest" description="Disordered" evidence="11">
    <location>
        <begin position="60"/>
        <end position="82"/>
    </location>
</feature>
<dbReference type="PANTHER" id="PTHR14744:SF15">
    <property type="entry name" value="N-ALPHA-ACETYLTRANSFERASE 60"/>
    <property type="match status" value="1"/>
</dbReference>
<dbReference type="EC" id="2.3.1.48" evidence="1"/>
<keyword evidence="3" id="KW-0159">Chromosome partition</keyword>
<comment type="similarity">
    <text evidence="6">Belongs to the acetyltransferase family. NAA60 subfamily.</text>
</comment>
<dbReference type="EC" id="2.3.1.259" evidence="7"/>
<reference evidence="13" key="1">
    <citation type="submission" date="2021-01" db="EMBL/GenBank/DDBJ databases">
        <authorList>
            <person name="Corre E."/>
            <person name="Pelletier E."/>
            <person name="Niang G."/>
            <person name="Scheremetjew M."/>
            <person name="Finn R."/>
            <person name="Kale V."/>
            <person name="Holt S."/>
            <person name="Cochrane G."/>
            <person name="Meng A."/>
            <person name="Brown T."/>
            <person name="Cohen L."/>
        </authorList>
    </citation>
    <scope>NUCLEOTIDE SEQUENCE</scope>
    <source>
        <strain evidence="13">CCMP1381</strain>
    </source>
</reference>